<dbReference type="EC" id="3.2.1.2" evidence="4"/>
<comment type="similarity">
    <text evidence="1 4">Belongs to the glycosyl hydrolase 14 family.</text>
</comment>
<dbReference type="InterPro" id="IPR017853">
    <property type="entry name" value="GH"/>
</dbReference>
<proteinExistence type="inferred from homology"/>
<dbReference type="SUPFAM" id="SSF51445">
    <property type="entry name" value="(Trans)glycosidases"/>
    <property type="match status" value="1"/>
</dbReference>
<keyword evidence="3 4" id="KW-0624">Polysaccharide degradation</keyword>
<sequence>MDAQENSRSSILSSSLDKRIPIYVMMPVDAFCIDGTGCPRIRKIKAFTVALKALKLASVHGIAVEVWWGIVECFSSLAYDWSLYEELFKQISNSVGDHNKHIYYRDQNGFSNDDYLTLGVGHVPLFCSRTAFQCYEDFLSSFAKKFESLIGTVIEEISVGLGPSGGLNICARRAKPAASAKFHISNSKGRFIKARYDDDDDYIEQNEKILTPDKKFSLQILFV</sequence>
<evidence type="ECO:0000256" key="2">
    <source>
        <dbReference type="ARBA" id="ARBA00023277"/>
    </source>
</evidence>
<dbReference type="InterPro" id="IPR001554">
    <property type="entry name" value="Glyco_hydro_14"/>
</dbReference>
<keyword evidence="6" id="KW-1185">Reference proteome</keyword>
<dbReference type="GO" id="GO:0000272">
    <property type="term" value="P:polysaccharide catabolic process"/>
    <property type="evidence" value="ECO:0007669"/>
    <property type="project" value="UniProtKB-KW"/>
</dbReference>
<dbReference type="Pfam" id="PF01373">
    <property type="entry name" value="Glyco_hydro_14"/>
    <property type="match status" value="2"/>
</dbReference>
<protein>
    <recommendedName>
        <fullName evidence="4">Beta-amylase</fullName>
        <ecNumber evidence="4">3.2.1.2</ecNumber>
    </recommendedName>
</protein>
<comment type="caution">
    <text evidence="5">The sequence shown here is derived from an EMBL/GenBank/DDBJ whole genome shotgun (WGS) entry which is preliminary data.</text>
</comment>
<dbReference type="Proteomes" id="UP000315295">
    <property type="component" value="Unassembled WGS sequence"/>
</dbReference>
<evidence type="ECO:0000256" key="4">
    <source>
        <dbReference type="RuleBase" id="RU000509"/>
    </source>
</evidence>
<keyword evidence="4" id="KW-0378">Hydrolase</keyword>
<dbReference type="Gene3D" id="3.20.20.80">
    <property type="entry name" value="Glycosidases"/>
    <property type="match status" value="2"/>
</dbReference>
<dbReference type="PANTHER" id="PTHR31352">
    <property type="entry name" value="BETA-AMYLASE 1, CHLOROPLASTIC"/>
    <property type="match status" value="1"/>
</dbReference>
<name>A0A540LI75_MALBA</name>
<dbReference type="EMBL" id="VIEB01000574">
    <property type="protein sequence ID" value="TQD86177.1"/>
    <property type="molecule type" value="Genomic_DNA"/>
</dbReference>
<dbReference type="STRING" id="106549.A0A540LI75"/>
<gene>
    <name evidence="5" type="ORF">C1H46_028253</name>
</gene>
<evidence type="ECO:0000313" key="6">
    <source>
        <dbReference type="Proteomes" id="UP000315295"/>
    </source>
</evidence>
<dbReference type="GO" id="GO:0016161">
    <property type="term" value="F:beta-amylase activity"/>
    <property type="evidence" value="ECO:0007669"/>
    <property type="project" value="UniProtKB-EC"/>
</dbReference>
<keyword evidence="2 4" id="KW-0119">Carbohydrate metabolism</keyword>
<dbReference type="AlphaFoldDB" id="A0A540LI75"/>
<evidence type="ECO:0000313" key="5">
    <source>
        <dbReference type="EMBL" id="TQD86177.1"/>
    </source>
</evidence>
<comment type="catalytic activity">
    <reaction evidence="4">
        <text>Hydrolysis of (1-&gt;4)-alpha-D-glucosidic linkages in polysaccharides so as to remove successive maltose units from the non-reducing ends of the chains.</text>
        <dbReference type="EC" id="3.2.1.2"/>
    </reaction>
</comment>
<reference evidence="5 6" key="1">
    <citation type="journal article" date="2019" name="G3 (Bethesda)">
        <title>Sequencing of a Wild Apple (Malus baccata) Genome Unravels the Differences Between Cultivated and Wild Apple Species Regarding Disease Resistance and Cold Tolerance.</title>
        <authorList>
            <person name="Chen X."/>
        </authorList>
    </citation>
    <scope>NUCLEOTIDE SEQUENCE [LARGE SCALE GENOMIC DNA]</scope>
    <source>
        <strain evidence="6">cv. Shandingzi</strain>
        <tissue evidence="5">Leaves</tissue>
    </source>
</reference>
<keyword evidence="4" id="KW-0326">Glycosidase</keyword>
<evidence type="ECO:0000256" key="1">
    <source>
        <dbReference type="ARBA" id="ARBA00005652"/>
    </source>
</evidence>
<evidence type="ECO:0000256" key="3">
    <source>
        <dbReference type="ARBA" id="ARBA00023326"/>
    </source>
</evidence>
<accession>A0A540LI75</accession>
<dbReference type="PANTHER" id="PTHR31352:SF37">
    <property type="entry name" value="INACTIVE BETA-AMYLASE 4, CHLOROPLASTIC"/>
    <property type="match status" value="1"/>
</dbReference>
<organism evidence="5 6">
    <name type="scientific">Malus baccata</name>
    <name type="common">Siberian crab apple</name>
    <name type="synonym">Pyrus baccata</name>
    <dbReference type="NCBI Taxonomy" id="106549"/>
    <lineage>
        <taxon>Eukaryota</taxon>
        <taxon>Viridiplantae</taxon>
        <taxon>Streptophyta</taxon>
        <taxon>Embryophyta</taxon>
        <taxon>Tracheophyta</taxon>
        <taxon>Spermatophyta</taxon>
        <taxon>Magnoliopsida</taxon>
        <taxon>eudicotyledons</taxon>
        <taxon>Gunneridae</taxon>
        <taxon>Pentapetalae</taxon>
        <taxon>rosids</taxon>
        <taxon>fabids</taxon>
        <taxon>Rosales</taxon>
        <taxon>Rosaceae</taxon>
        <taxon>Amygdaloideae</taxon>
        <taxon>Maleae</taxon>
        <taxon>Malus</taxon>
    </lineage>
</organism>